<evidence type="ECO:0000256" key="1">
    <source>
        <dbReference type="ARBA" id="ARBA00017378"/>
    </source>
</evidence>
<keyword evidence="2" id="KW-0633">Potassium transport</keyword>
<organism evidence="7 8">
    <name type="scientific">Candidatus Pullichristensenella stercorigallinarum</name>
    <dbReference type="NCBI Taxonomy" id="2840909"/>
    <lineage>
        <taxon>Bacteria</taxon>
        <taxon>Bacillati</taxon>
        <taxon>Bacillota</taxon>
        <taxon>Clostridia</taxon>
        <taxon>Candidatus Pullichristensenella</taxon>
    </lineage>
</organism>
<dbReference type="InterPro" id="IPR003148">
    <property type="entry name" value="RCK_N"/>
</dbReference>
<dbReference type="Pfam" id="PF02254">
    <property type="entry name" value="TrkA_N"/>
    <property type="match status" value="1"/>
</dbReference>
<dbReference type="PANTHER" id="PTHR43833:SF8">
    <property type="entry name" value="TRK SYSTEM POTASSIUM UPTAKE PROTEIN TRKA"/>
    <property type="match status" value="1"/>
</dbReference>
<name>A0A9D0ZK95_9FIRM</name>
<dbReference type="PANTHER" id="PTHR43833">
    <property type="entry name" value="POTASSIUM CHANNEL PROTEIN 2-RELATED-RELATED"/>
    <property type="match status" value="1"/>
</dbReference>
<evidence type="ECO:0000313" key="7">
    <source>
        <dbReference type="EMBL" id="HIQ81940.1"/>
    </source>
</evidence>
<dbReference type="PROSITE" id="PS51201">
    <property type="entry name" value="RCK_N"/>
    <property type="match status" value="1"/>
</dbReference>
<dbReference type="PRINTS" id="PR00335">
    <property type="entry name" value="KUPTAKETRKA"/>
</dbReference>
<dbReference type="InterPro" id="IPR006036">
    <property type="entry name" value="K_uptake_TrkA"/>
</dbReference>
<dbReference type="SUPFAM" id="SSF51735">
    <property type="entry name" value="NAD(P)-binding Rossmann-fold domains"/>
    <property type="match status" value="1"/>
</dbReference>
<evidence type="ECO:0000256" key="4">
    <source>
        <dbReference type="ARBA" id="ARBA00023027"/>
    </source>
</evidence>
<dbReference type="AlphaFoldDB" id="A0A9D0ZK95"/>
<keyword evidence="3" id="KW-0630">Potassium</keyword>
<dbReference type="Gene3D" id="3.40.50.720">
    <property type="entry name" value="NAD(P)-binding Rossmann-like Domain"/>
    <property type="match status" value="1"/>
</dbReference>
<dbReference type="GO" id="GO:0005886">
    <property type="term" value="C:plasma membrane"/>
    <property type="evidence" value="ECO:0007669"/>
    <property type="project" value="InterPro"/>
</dbReference>
<dbReference type="Proteomes" id="UP000824260">
    <property type="component" value="Unassembled WGS sequence"/>
</dbReference>
<feature type="domain" description="RCK C-terminal" evidence="6">
    <location>
        <begin position="136"/>
        <end position="215"/>
    </location>
</feature>
<proteinExistence type="predicted"/>
<protein>
    <recommendedName>
        <fullName evidence="1">Trk system potassium uptake protein TrkA</fullName>
    </recommendedName>
</protein>
<evidence type="ECO:0000259" key="5">
    <source>
        <dbReference type="PROSITE" id="PS51201"/>
    </source>
</evidence>
<dbReference type="GO" id="GO:0015079">
    <property type="term" value="F:potassium ion transmembrane transporter activity"/>
    <property type="evidence" value="ECO:0007669"/>
    <property type="project" value="InterPro"/>
</dbReference>
<dbReference type="InterPro" id="IPR036291">
    <property type="entry name" value="NAD(P)-bd_dom_sf"/>
</dbReference>
<gene>
    <name evidence="7" type="ORF">IAA52_02430</name>
</gene>
<sequence length="215" mass="23436">MKVLIIGCGKFGVRLAEYLTRKNHEIVVVDNDPETFHALGAEFTGRTICGVGYDKAVLEQAGVASADVLIGCTSSDSLNAVVANIAKNVFHVPTVIARMYDPIRARMFESMGIYTVSITRLGLDNVVEYLEGNRSWRVIRQLGDGAQLVKIRVPNSLVGTGLASLNIAGKIRTVALERQGISMLAEEDARCEYNDILYLAISADSMTLARDMLQL</sequence>
<dbReference type="EMBL" id="DVFZ01000027">
    <property type="protein sequence ID" value="HIQ81940.1"/>
    <property type="molecule type" value="Genomic_DNA"/>
</dbReference>
<reference evidence="7" key="2">
    <citation type="journal article" date="2021" name="PeerJ">
        <title>Extensive microbial diversity within the chicken gut microbiome revealed by metagenomics and culture.</title>
        <authorList>
            <person name="Gilroy R."/>
            <person name="Ravi A."/>
            <person name="Getino M."/>
            <person name="Pursley I."/>
            <person name="Horton D.L."/>
            <person name="Alikhan N.F."/>
            <person name="Baker D."/>
            <person name="Gharbi K."/>
            <person name="Hall N."/>
            <person name="Watson M."/>
            <person name="Adriaenssens E.M."/>
            <person name="Foster-Nyarko E."/>
            <person name="Jarju S."/>
            <person name="Secka A."/>
            <person name="Antonio M."/>
            <person name="Oren A."/>
            <person name="Chaudhuri R.R."/>
            <person name="La Ragione R."/>
            <person name="Hildebrand F."/>
            <person name="Pallen M.J."/>
        </authorList>
    </citation>
    <scope>NUCLEOTIDE SEQUENCE</scope>
    <source>
        <strain evidence="7">ChiSjej6B24-2974</strain>
    </source>
</reference>
<evidence type="ECO:0000313" key="8">
    <source>
        <dbReference type="Proteomes" id="UP000824260"/>
    </source>
</evidence>
<keyword evidence="2" id="KW-0813">Transport</keyword>
<dbReference type="InterPro" id="IPR050721">
    <property type="entry name" value="Trk_Ktr_HKT_K-transport"/>
</dbReference>
<accession>A0A9D0ZK95</accession>
<comment type="caution">
    <text evidence="7">The sequence shown here is derived from an EMBL/GenBank/DDBJ whole genome shotgun (WGS) entry which is preliminary data.</text>
</comment>
<evidence type="ECO:0000259" key="6">
    <source>
        <dbReference type="PROSITE" id="PS51202"/>
    </source>
</evidence>
<reference evidence="7" key="1">
    <citation type="submission" date="2020-10" db="EMBL/GenBank/DDBJ databases">
        <authorList>
            <person name="Gilroy R."/>
        </authorList>
    </citation>
    <scope>NUCLEOTIDE SEQUENCE</scope>
    <source>
        <strain evidence="7">ChiSjej6B24-2974</strain>
    </source>
</reference>
<keyword evidence="2" id="KW-0406">Ion transport</keyword>
<dbReference type="InterPro" id="IPR006037">
    <property type="entry name" value="RCK_C"/>
</dbReference>
<feature type="domain" description="RCK N-terminal" evidence="5">
    <location>
        <begin position="1"/>
        <end position="118"/>
    </location>
</feature>
<evidence type="ECO:0000256" key="3">
    <source>
        <dbReference type="ARBA" id="ARBA00022958"/>
    </source>
</evidence>
<dbReference type="PROSITE" id="PS51202">
    <property type="entry name" value="RCK_C"/>
    <property type="match status" value="1"/>
</dbReference>
<evidence type="ECO:0000256" key="2">
    <source>
        <dbReference type="ARBA" id="ARBA00022538"/>
    </source>
</evidence>
<keyword evidence="4" id="KW-0520">NAD</keyword>